<proteinExistence type="inferred from homology"/>
<dbReference type="InterPro" id="IPR017871">
    <property type="entry name" value="ABC_transporter-like_CS"/>
</dbReference>
<feature type="region of interest" description="Disordered" evidence="7">
    <location>
        <begin position="75"/>
        <end position="144"/>
    </location>
</feature>
<evidence type="ECO:0000259" key="8">
    <source>
        <dbReference type="PROSITE" id="PS50893"/>
    </source>
</evidence>
<dbReference type="EMBL" id="JAMWBK010000003">
    <property type="protein sequence ID" value="KAJ8906588.1"/>
    <property type="molecule type" value="Genomic_DNA"/>
</dbReference>
<keyword evidence="4" id="KW-0067">ATP-binding</keyword>
<comment type="similarity">
    <text evidence="5">Belongs to the ABC transporter superfamily. ABCF family. EF3 (TC 3.A.1.121) subfamily.</text>
</comment>
<dbReference type="NCBIfam" id="NF000355">
    <property type="entry name" value="ribo_prot_ABC_F"/>
    <property type="match status" value="1"/>
</dbReference>
<organism evidence="9 10">
    <name type="scientific">Rhodosorus marinus</name>
    <dbReference type="NCBI Taxonomy" id="101924"/>
    <lineage>
        <taxon>Eukaryota</taxon>
        <taxon>Rhodophyta</taxon>
        <taxon>Stylonematophyceae</taxon>
        <taxon>Stylonematales</taxon>
        <taxon>Stylonemataceae</taxon>
        <taxon>Rhodosorus</taxon>
    </lineage>
</organism>
<dbReference type="InterPro" id="IPR003439">
    <property type="entry name" value="ABC_transporter-like_ATP-bd"/>
</dbReference>
<dbReference type="FunFam" id="3.40.50.300:FF:000309">
    <property type="entry name" value="ABC transporter ATP-binding protein"/>
    <property type="match status" value="1"/>
</dbReference>
<comment type="caution">
    <text evidence="9">The sequence shown here is derived from an EMBL/GenBank/DDBJ whole genome shotgun (WGS) entry which is preliminary data.</text>
</comment>
<evidence type="ECO:0000256" key="6">
    <source>
        <dbReference type="SAM" id="Coils"/>
    </source>
</evidence>
<dbReference type="CDD" id="cd03221">
    <property type="entry name" value="ABCF_EF-3"/>
    <property type="match status" value="2"/>
</dbReference>
<feature type="domain" description="ABC transporter" evidence="8">
    <location>
        <begin position="619"/>
        <end position="836"/>
    </location>
</feature>
<sequence length="889" mass="98871">MEVGFVLGVGGVVGAGKSFAGSRCQHGGRVMVSSRKLRESVVMMGKKKRVVDDDDGGIEVFKSVDEGEDLLALALMEEPQEGKKKKKKKKKKKGEEAEEIPAFSPVGEGEDLLEAALADDESAKASENGASKKGSKKKGGKKKSVIVAEEDNAVDVFASIEDPSALLERELETPQQQSKKQKKGMKGAVAPEPEVAVVEVEQPEVVPEVVPEAENEVDDESSESLPEIVAEEELEEEVEDLDAETVDELEHLALDVEDFTMRGVKKRAQVVRKNSLERSGGDRFVYVRMEEIGQTFKNTDVLKSVTWEVKTGDRIGLVGQNGSGKTTQLKIIAGQLEPTKGEVIKSSPRLKASFLRQEFVDELDTNASLRTEFEKSFVDESKALARYKEVETSLTAASEDMEQMESLLNEMEELRLNIEAMDAWNLTSRIDKILPLLGFDQDDLEAKVGSFSGGWKVRIGIGKLLLQNPDLLLLDEPTNHLDLDSVEWLENFLRTLDTPMVIVSHDREFMDRLCTKIVETEGGEAFEFKGNYTDFVKQKKERREQWESAWDKQKRFVDEQTKFIRRFRASAARAAQVKSREKMLAKLEKSIDWVRQPPRGGKPLVFRFPPAPRSGRDVCVLEGITHGYNGQLLFKDANFVLERGDRIAIVGPNGAGKSTLLRLALGLEKPLQGVAECKSLHGVIPAYFAQNQADELDLNKSVLQIVEAAQAGDMTYEEIRAVLGKFLFKGDAVDKKISALSGGEKARVALCKIMVSPANLLILDEPTNHLDIPAKEMLEEAIQEFDGTVLVVSHDRYFVSRIAHQILAIEDGQVELYDGDYRSYIEKNSELMSKLQSRQLDGLTTIKSAPVIQAEPVQLDRKQKKKKNFGGSGIKSGKTKEMNAKRWSR</sequence>
<keyword evidence="2" id="KW-0677">Repeat</keyword>
<feature type="domain" description="ABC transporter" evidence="8">
    <location>
        <begin position="287"/>
        <end position="547"/>
    </location>
</feature>
<reference evidence="9 10" key="1">
    <citation type="journal article" date="2023" name="Nat. Commun.">
        <title>Origin of minicircular mitochondrial genomes in red algae.</title>
        <authorList>
            <person name="Lee Y."/>
            <person name="Cho C.H."/>
            <person name="Lee Y.M."/>
            <person name="Park S.I."/>
            <person name="Yang J.H."/>
            <person name="West J.A."/>
            <person name="Bhattacharya D."/>
            <person name="Yoon H.S."/>
        </authorList>
    </citation>
    <scope>NUCLEOTIDE SEQUENCE [LARGE SCALE GENOMIC DNA]</scope>
    <source>
        <strain evidence="9 10">CCMP1338</strain>
        <tissue evidence="9">Whole cell</tissue>
    </source>
</reference>
<feature type="compositionally biased region" description="Basic residues" evidence="7">
    <location>
        <begin position="133"/>
        <end position="144"/>
    </location>
</feature>
<feature type="region of interest" description="Disordered" evidence="7">
    <location>
        <begin position="167"/>
        <end position="191"/>
    </location>
</feature>
<evidence type="ECO:0000256" key="4">
    <source>
        <dbReference type="ARBA" id="ARBA00022840"/>
    </source>
</evidence>
<dbReference type="InterPro" id="IPR027417">
    <property type="entry name" value="P-loop_NTPase"/>
</dbReference>
<dbReference type="AlphaFoldDB" id="A0AAV8UVH7"/>
<dbReference type="PANTHER" id="PTHR42855">
    <property type="entry name" value="ABC TRANSPORTER ATP-BINDING SUBUNIT"/>
    <property type="match status" value="1"/>
</dbReference>
<dbReference type="SUPFAM" id="SSF52540">
    <property type="entry name" value="P-loop containing nucleoside triphosphate hydrolases"/>
    <property type="match status" value="2"/>
</dbReference>
<dbReference type="GO" id="GO:0016887">
    <property type="term" value="F:ATP hydrolysis activity"/>
    <property type="evidence" value="ECO:0007669"/>
    <property type="project" value="InterPro"/>
</dbReference>
<feature type="compositionally biased region" description="Basic residues" evidence="7">
    <location>
        <begin position="83"/>
        <end position="92"/>
    </location>
</feature>
<keyword evidence="3" id="KW-0547">Nucleotide-binding</keyword>
<dbReference type="InterPro" id="IPR003593">
    <property type="entry name" value="AAA+_ATPase"/>
</dbReference>
<keyword evidence="6" id="KW-0175">Coiled coil</keyword>
<accession>A0AAV8UVH7</accession>
<evidence type="ECO:0000256" key="1">
    <source>
        <dbReference type="ARBA" id="ARBA00014334"/>
    </source>
</evidence>
<feature type="compositionally biased region" description="Basic and acidic residues" evidence="7">
    <location>
        <begin position="878"/>
        <end position="889"/>
    </location>
</feature>
<name>A0AAV8UVH7_9RHOD</name>
<evidence type="ECO:0000256" key="5">
    <source>
        <dbReference type="ARBA" id="ARBA00061344"/>
    </source>
</evidence>
<evidence type="ECO:0000313" key="10">
    <source>
        <dbReference type="Proteomes" id="UP001157974"/>
    </source>
</evidence>
<protein>
    <recommendedName>
        <fullName evidence="1">Probable ATP-dependent transporter ycf16</fullName>
    </recommendedName>
</protein>
<feature type="region of interest" description="Disordered" evidence="7">
    <location>
        <begin position="859"/>
        <end position="889"/>
    </location>
</feature>
<evidence type="ECO:0000256" key="3">
    <source>
        <dbReference type="ARBA" id="ARBA00022741"/>
    </source>
</evidence>
<dbReference type="PANTHER" id="PTHR42855:SF1">
    <property type="entry name" value="ABC TRANSPORTER DOMAIN-CONTAINING PROTEIN"/>
    <property type="match status" value="1"/>
</dbReference>
<feature type="coiled-coil region" evidence="6">
    <location>
        <begin position="387"/>
        <end position="421"/>
    </location>
</feature>
<dbReference type="FunFam" id="3.40.50.300:FF:000011">
    <property type="entry name" value="Putative ABC transporter ATP-binding component"/>
    <property type="match status" value="1"/>
</dbReference>
<dbReference type="Pfam" id="PF12848">
    <property type="entry name" value="ABC_tran_Xtn"/>
    <property type="match status" value="1"/>
</dbReference>
<evidence type="ECO:0000313" key="9">
    <source>
        <dbReference type="EMBL" id="KAJ8906588.1"/>
    </source>
</evidence>
<feature type="compositionally biased region" description="Acidic residues" evidence="7">
    <location>
        <begin position="108"/>
        <end position="120"/>
    </location>
</feature>
<dbReference type="PROSITE" id="PS50893">
    <property type="entry name" value="ABC_TRANSPORTER_2"/>
    <property type="match status" value="2"/>
</dbReference>
<gene>
    <name evidence="9" type="ORF">NDN08_003081</name>
</gene>
<dbReference type="Gene3D" id="3.40.50.300">
    <property type="entry name" value="P-loop containing nucleotide triphosphate hydrolases"/>
    <property type="match status" value="2"/>
</dbReference>
<dbReference type="Proteomes" id="UP001157974">
    <property type="component" value="Unassembled WGS sequence"/>
</dbReference>
<keyword evidence="10" id="KW-1185">Reference proteome</keyword>
<dbReference type="SMART" id="SM00382">
    <property type="entry name" value="AAA"/>
    <property type="match status" value="2"/>
</dbReference>
<dbReference type="GO" id="GO:0003676">
    <property type="term" value="F:nucleic acid binding"/>
    <property type="evidence" value="ECO:0007669"/>
    <property type="project" value="UniProtKB-ARBA"/>
</dbReference>
<dbReference type="InterPro" id="IPR051309">
    <property type="entry name" value="ABCF_ATPase"/>
</dbReference>
<dbReference type="GO" id="GO:0005524">
    <property type="term" value="F:ATP binding"/>
    <property type="evidence" value="ECO:0007669"/>
    <property type="project" value="UniProtKB-KW"/>
</dbReference>
<evidence type="ECO:0000256" key="2">
    <source>
        <dbReference type="ARBA" id="ARBA00022737"/>
    </source>
</evidence>
<evidence type="ECO:0000256" key="7">
    <source>
        <dbReference type="SAM" id="MobiDB-lite"/>
    </source>
</evidence>
<dbReference type="InterPro" id="IPR032781">
    <property type="entry name" value="ABC_tran_Xtn"/>
</dbReference>
<dbReference type="PROSITE" id="PS00211">
    <property type="entry name" value="ABC_TRANSPORTER_1"/>
    <property type="match status" value="2"/>
</dbReference>
<dbReference type="Pfam" id="PF00005">
    <property type="entry name" value="ABC_tran"/>
    <property type="match status" value="2"/>
</dbReference>